<dbReference type="InterPro" id="IPR003738">
    <property type="entry name" value="SRAP"/>
</dbReference>
<feature type="region of interest" description="Disordered" evidence="8">
    <location>
        <begin position="65"/>
        <end position="85"/>
    </location>
</feature>
<keyword evidence="6" id="KW-0238">DNA-binding</keyword>
<feature type="region of interest" description="Disordered" evidence="8">
    <location>
        <begin position="282"/>
        <end position="382"/>
    </location>
</feature>
<organism evidence="9 10">
    <name type="scientific">Pyrrhoderma noxium</name>
    <dbReference type="NCBI Taxonomy" id="2282107"/>
    <lineage>
        <taxon>Eukaryota</taxon>
        <taxon>Fungi</taxon>
        <taxon>Dikarya</taxon>
        <taxon>Basidiomycota</taxon>
        <taxon>Agaricomycotina</taxon>
        <taxon>Agaricomycetes</taxon>
        <taxon>Hymenochaetales</taxon>
        <taxon>Hymenochaetaceae</taxon>
        <taxon>Pyrrhoderma</taxon>
    </lineage>
</organism>
<proteinExistence type="inferred from homology"/>
<keyword evidence="7" id="KW-0456">Lyase</keyword>
<evidence type="ECO:0000313" key="9">
    <source>
        <dbReference type="EMBL" id="PAV15838.1"/>
    </source>
</evidence>
<keyword evidence="2" id="KW-0645">Protease</keyword>
<evidence type="ECO:0000256" key="1">
    <source>
        <dbReference type="ARBA" id="ARBA00008136"/>
    </source>
</evidence>
<dbReference type="InterPro" id="IPR036590">
    <property type="entry name" value="SRAP-like"/>
</dbReference>
<dbReference type="OrthoDB" id="2111841at2759"/>
<evidence type="ECO:0000256" key="4">
    <source>
        <dbReference type="ARBA" id="ARBA00022801"/>
    </source>
</evidence>
<evidence type="ECO:0000256" key="2">
    <source>
        <dbReference type="ARBA" id="ARBA00022670"/>
    </source>
</evidence>
<comment type="caution">
    <text evidence="9">The sequence shown here is derived from an EMBL/GenBank/DDBJ whole genome shotgun (WGS) entry which is preliminary data.</text>
</comment>
<dbReference type="Pfam" id="PF02586">
    <property type="entry name" value="SRAP"/>
    <property type="match status" value="1"/>
</dbReference>
<feature type="compositionally biased region" description="Basic and acidic residues" evidence="8">
    <location>
        <begin position="345"/>
        <end position="365"/>
    </location>
</feature>
<dbReference type="PANTHER" id="PTHR13604:SF0">
    <property type="entry name" value="ABASIC SITE PROCESSING PROTEIN HMCES"/>
    <property type="match status" value="1"/>
</dbReference>
<evidence type="ECO:0000256" key="6">
    <source>
        <dbReference type="ARBA" id="ARBA00023125"/>
    </source>
</evidence>
<dbReference type="GO" id="GO:0003697">
    <property type="term" value="F:single-stranded DNA binding"/>
    <property type="evidence" value="ECO:0007669"/>
    <property type="project" value="InterPro"/>
</dbReference>
<evidence type="ECO:0000256" key="5">
    <source>
        <dbReference type="ARBA" id="ARBA00023124"/>
    </source>
</evidence>
<gene>
    <name evidence="9" type="ORF">PNOK_0869600</name>
</gene>
<name>A0A286U8D8_9AGAM</name>
<feature type="compositionally biased region" description="Basic and acidic residues" evidence="8">
    <location>
        <begin position="289"/>
        <end position="306"/>
    </location>
</feature>
<dbReference type="InParanoid" id="A0A286U8D8"/>
<dbReference type="GO" id="GO:0006508">
    <property type="term" value="P:proteolysis"/>
    <property type="evidence" value="ECO:0007669"/>
    <property type="project" value="UniProtKB-KW"/>
</dbReference>
<evidence type="ECO:0000256" key="3">
    <source>
        <dbReference type="ARBA" id="ARBA00022763"/>
    </source>
</evidence>
<keyword evidence="5" id="KW-0190">Covalent protein-DNA linkage</keyword>
<evidence type="ECO:0000256" key="8">
    <source>
        <dbReference type="SAM" id="MobiDB-lite"/>
    </source>
</evidence>
<dbReference type="GO" id="GO:0016829">
    <property type="term" value="F:lyase activity"/>
    <property type="evidence" value="ECO:0007669"/>
    <property type="project" value="UniProtKB-KW"/>
</dbReference>
<dbReference type="Gene3D" id="3.90.1680.10">
    <property type="entry name" value="SOS response associated peptidase-like"/>
    <property type="match status" value="1"/>
</dbReference>
<feature type="compositionally biased region" description="Basic and acidic residues" evidence="8">
    <location>
        <begin position="73"/>
        <end position="85"/>
    </location>
</feature>
<keyword evidence="3" id="KW-0227">DNA damage</keyword>
<comment type="similarity">
    <text evidence="1">Belongs to the SOS response-associated peptidase family.</text>
</comment>
<dbReference type="SUPFAM" id="SSF143081">
    <property type="entry name" value="BB1717-like"/>
    <property type="match status" value="1"/>
</dbReference>
<evidence type="ECO:0000313" key="10">
    <source>
        <dbReference type="Proteomes" id="UP000217199"/>
    </source>
</evidence>
<keyword evidence="10" id="KW-1185">Reference proteome</keyword>
<dbReference type="AlphaFoldDB" id="A0A286U8D8"/>
<keyword evidence="4" id="KW-0378">Hydrolase</keyword>
<dbReference type="GO" id="GO:0106300">
    <property type="term" value="P:protein-DNA covalent cross-linking repair"/>
    <property type="evidence" value="ECO:0007669"/>
    <property type="project" value="InterPro"/>
</dbReference>
<feature type="compositionally biased region" description="Low complexity" evidence="8">
    <location>
        <begin position="310"/>
        <end position="328"/>
    </location>
</feature>
<sequence>MCGRFSLGIPRAHVLRIVRNTHPELDVDPDRWIDGEAFEPRYNVAPRTRAPVIRRVNRFDDRELFEQSPSSHQDNKHENEKNEKVDVEKGTILHTMKWGLVPHWCKYEDTSLNTINARGENLLEGSGMWNSIKGRKRCGIICQGYYEWQKRGRDKVPHFTKHKDGQVMLLAGLYDSVILEGTKEALYTFTIVTTDANKQLSWLHDRMPLVLSTPAQILTWLDTSSQAWSPKVANLIRPFSTLDEKYNLVCYAVPKEIGKIGRESSTFIEPVSKRKDGIEAMFAKQKQKKPTEEEKGKEKGKEEKGRNPMSSQSRSSPSPFPSSASFSATKKPISSIGKATTTNSLKRERSPSADANLKEEDRESSSGKMIPNPKRIKANGGG</sequence>
<protein>
    <submittedName>
        <fullName evidence="9">Uncharacterized protein</fullName>
    </submittedName>
</protein>
<reference evidence="9 10" key="1">
    <citation type="journal article" date="2017" name="Mol. Ecol.">
        <title>Comparative and population genomic landscape of Phellinus noxius: A hypervariable fungus causing root rot in trees.</title>
        <authorList>
            <person name="Chung C.L."/>
            <person name="Lee T.J."/>
            <person name="Akiba M."/>
            <person name="Lee H.H."/>
            <person name="Kuo T.H."/>
            <person name="Liu D."/>
            <person name="Ke H.M."/>
            <person name="Yokoi T."/>
            <person name="Roa M.B."/>
            <person name="Lu M.J."/>
            <person name="Chang Y.Y."/>
            <person name="Ann P.J."/>
            <person name="Tsai J.N."/>
            <person name="Chen C.Y."/>
            <person name="Tzean S.S."/>
            <person name="Ota Y."/>
            <person name="Hattori T."/>
            <person name="Sahashi N."/>
            <person name="Liou R.F."/>
            <person name="Kikuchi T."/>
            <person name="Tsai I.J."/>
        </authorList>
    </citation>
    <scope>NUCLEOTIDE SEQUENCE [LARGE SCALE GENOMIC DNA]</scope>
    <source>
        <strain evidence="9 10">FFPRI411160</strain>
    </source>
</reference>
<dbReference type="GO" id="GO:0008233">
    <property type="term" value="F:peptidase activity"/>
    <property type="evidence" value="ECO:0007669"/>
    <property type="project" value="UniProtKB-KW"/>
</dbReference>
<dbReference type="STRING" id="2282107.A0A286U8D8"/>
<accession>A0A286U8D8</accession>
<dbReference type="EMBL" id="NBII01000009">
    <property type="protein sequence ID" value="PAV15838.1"/>
    <property type="molecule type" value="Genomic_DNA"/>
</dbReference>
<evidence type="ECO:0000256" key="7">
    <source>
        <dbReference type="ARBA" id="ARBA00023239"/>
    </source>
</evidence>
<dbReference type="Proteomes" id="UP000217199">
    <property type="component" value="Unassembled WGS sequence"/>
</dbReference>
<dbReference type="PANTHER" id="PTHR13604">
    <property type="entry name" value="DC12-RELATED"/>
    <property type="match status" value="1"/>
</dbReference>